<dbReference type="SUPFAM" id="SSF82199">
    <property type="entry name" value="SET domain"/>
    <property type="match status" value="1"/>
</dbReference>
<dbReference type="PANTHER" id="PTHR46402">
    <property type="entry name" value="SET AND MYND DOMAIN-CONTAINING PROTEIN 5"/>
    <property type="match status" value="1"/>
</dbReference>
<reference evidence="5" key="1">
    <citation type="submission" date="2021-02" db="EMBL/GenBank/DDBJ databases">
        <authorList>
            <person name="Nowell W R."/>
        </authorList>
    </citation>
    <scope>NUCLEOTIDE SEQUENCE</scope>
</reference>
<dbReference type="InterPro" id="IPR046341">
    <property type="entry name" value="SET_dom_sf"/>
</dbReference>
<keyword evidence="7" id="KW-1185">Reference proteome</keyword>
<dbReference type="PANTHER" id="PTHR46402:SF2">
    <property type="entry name" value="HISTONE-LYSINE N-TRIMETHYLTRANSFERASE SMYD5"/>
    <property type="match status" value="1"/>
</dbReference>
<organism evidence="5 7">
    <name type="scientific">Didymodactylos carnosus</name>
    <dbReference type="NCBI Taxonomy" id="1234261"/>
    <lineage>
        <taxon>Eukaryota</taxon>
        <taxon>Metazoa</taxon>
        <taxon>Spiralia</taxon>
        <taxon>Gnathifera</taxon>
        <taxon>Rotifera</taxon>
        <taxon>Eurotatoria</taxon>
        <taxon>Bdelloidea</taxon>
        <taxon>Philodinida</taxon>
        <taxon>Philodinidae</taxon>
        <taxon>Didymodactylos</taxon>
    </lineage>
</organism>
<evidence type="ECO:0000256" key="3">
    <source>
        <dbReference type="ARBA" id="ARBA00022691"/>
    </source>
</evidence>
<keyword evidence="3" id="KW-0949">S-adenosyl-L-methionine</keyword>
<dbReference type="PROSITE" id="PS50280">
    <property type="entry name" value="SET"/>
    <property type="match status" value="1"/>
</dbReference>
<evidence type="ECO:0000256" key="1">
    <source>
        <dbReference type="ARBA" id="ARBA00022603"/>
    </source>
</evidence>
<feature type="domain" description="SET" evidence="4">
    <location>
        <begin position="1"/>
        <end position="171"/>
    </location>
</feature>
<feature type="non-terminal residue" evidence="5">
    <location>
        <position position="1"/>
    </location>
</feature>
<evidence type="ECO:0000313" key="5">
    <source>
        <dbReference type="EMBL" id="CAF1636021.1"/>
    </source>
</evidence>
<dbReference type="GO" id="GO:0045814">
    <property type="term" value="P:negative regulation of gene expression, epigenetic"/>
    <property type="evidence" value="ECO:0007669"/>
    <property type="project" value="TreeGrafter"/>
</dbReference>
<dbReference type="InterPro" id="IPR001214">
    <property type="entry name" value="SET_dom"/>
</dbReference>
<dbReference type="GO" id="GO:0032259">
    <property type="term" value="P:methylation"/>
    <property type="evidence" value="ECO:0007669"/>
    <property type="project" value="UniProtKB-KW"/>
</dbReference>
<name>A0A816DMT0_9BILA</name>
<proteinExistence type="predicted"/>
<comment type="caution">
    <text evidence="5">The sequence shown here is derived from an EMBL/GenBank/DDBJ whole genome shotgun (WGS) entry which is preliminary data.</text>
</comment>
<accession>A0A816DMT0</accession>
<evidence type="ECO:0000313" key="6">
    <source>
        <dbReference type="EMBL" id="CAF4541449.1"/>
    </source>
</evidence>
<protein>
    <recommendedName>
        <fullName evidence="4">SET domain-containing protein</fullName>
    </recommendedName>
</protein>
<evidence type="ECO:0000256" key="2">
    <source>
        <dbReference type="ARBA" id="ARBA00022679"/>
    </source>
</evidence>
<keyword evidence="1" id="KW-0489">Methyltransferase</keyword>
<dbReference type="Pfam" id="PF00856">
    <property type="entry name" value="SET"/>
    <property type="match status" value="1"/>
</dbReference>
<dbReference type="EMBL" id="CAJNOQ010045378">
    <property type="protein sequence ID" value="CAF1636021.1"/>
    <property type="molecule type" value="Genomic_DNA"/>
</dbReference>
<dbReference type="EMBL" id="CAJOBC010113683">
    <property type="protein sequence ID" value="CAF4541449.1"/>
    <property type="molecule type" value="Genomic_DNA"/>
</dbReference>
<dbReference type="Gene3D" id="2.170.270.10">
    <property type="entry name" value="SET domain"/>
    <property type="match status" value="1"/>
</dbReference>
<keyword evidence="2" id="KW-0808">Transferase</keyword>
<dbReference type="OrthoDB" id="265717at2759"/>
<evidence type="ECO:0000259" key="4">
    <source>
        <dbReference type="PROSITE" id="PS50280"/>
    </source>
</evidence>
<dbReference type="Proteomes" id="UP000681722">
    <property type="component" value="Unassembled WGS sequence"/>
</dbReference>
<dbReference type="GO" id="GO:0042799">
    <property type="term" value="F:histone H4K20 methyltransferase activity"/>
    <property type="evidence" value="ECO:0007669"/>
    <property type="project" value="TreeGrafter"/>
</dbReference>
<evidence type="ECO:0000313" key="7">
    <source>
        <dbReference type="Proteomes" id="UP000663829"/>
    </source>
</evidence>
<sequence>QRSYTSYEEPREVIFRIIVADKDFVIHEVIFYEKPLIKLERRGWARAIETFLNIDDNTREKVLNTFYCPNDILEAKNDAMKIFYNLLDNESIKLNDQNTKEVISFISICNVNTHTINDYFDGLYEISSKFAHSCAPNIACNSADKDDNNGPIYFEAIKNIKTGDMMTIDYLLSMESIMSTSQRRAILKDKY</sequence>
<dbReference type="AlphaFoldDB" id="A0A816DMT0"/>
<dbReference type="Proteomes" id="UP000663829">
    <property type="component" value="Unassembled WGS sequence"/>
</dbReference>
<gene>
    <name evidence="5" type="ORF">GPM918_LOCUS44658</name>
    <name evidence="6" type="ORF">SRO942_LOCUS46609</name>
</gene>